<keyword evidence="3 6" id="KW-0479">Metal-binding</keyword>
<evidence type="ECO:0000256" key="6">
    <source>
        <dbReference type="PIRSR" id="PIRSR004869-50"/>
    </source>
</evidence>
<dbReference type="NCBIfam" id="TIGR04337">
    <property type="entry name" value="AmmeMemoSam_rS"/>
    <property type="match status" value="1"/>
</dbReference>
<dbReference type="AlphaFoldDB" id="A0A842JJJ7"/>
<dbReference type="SFLD" id="SFLDG01101">
    <property type="entry name" value="Uncharacterised_Radical_SAM_Su"/>
    <property type="match status" value="1"/>
</dbReference>
<dbReference type="InterPro" id="IPR058240">
    <property type="entry name" value="rSAM_sf"/>
</dbReference>
<dbReference type="GO" id="GO:0003824">
    <property type="term" value="F:catalytic activity"/>
    <property type="evidence" value="ECO:0007669"/>
    <property type="project" value="InterPro"/>
</dbReference>
<feature type="region of interest" description="Disordered" evidence="7">
    <location>
        <begin position="1"/>
        <end position="46"/>
    </location>
</feature>
<dbReference type="InterPro" id="IPR013785">
    <property type="entry name" value="Aldolase_TIM"/>
</dbReference>
<dbReference type="SFLD" id="SFLDS00029">
    <property type="entry name" value="Radical_SAM"/>
    <property type="match status" value="1"/>
</dbReference>
<dbReference type="InterPro" id="IPR007197">
    <property type="entry name" value="rSAM"/>
</dbReference>
<dbReference type="PROSITE" id="PS51918">
    <property type="entry name" value="RADICAL_SAM"/>
    <property type="match status" value="1"/>
</dbReference>
<gene>
    <name evidence="9" type="primary">amrS</name>
    <name evidence="9" type="ORF">H7313_15065</name>
</gene>
<dbReference type="Gene3D" id="3.20.20.70">
    <property type="entry name" value="Aldolase class I"/>
    <property type="match status" value="1"/>
</dbReference>
<feature type="domain" description="Radical SAM core" evidence="8">
    <location>
        <begin position="107"/>
        <end position="323"/>
    </location>
</feature>
<dbReference type="InterPro" id="IPR034457">
    <property type="entry name" value="Organic_radical-activating"/>
</dbReference>
<evidence type="ECO:0000256" key="4">
    <source>
        <dbReference type="ARBA" id="ARBA00023004"/>
    </source>
</evidence>
<dbReference type="InterPro" id="IPR027596">
    <property type="entry name" value="AmmeMemoSam_rS"/>
</dbReference>
<name>A0A842JJJ7_9ACTN</name>
<evidence type="ECO:0000256" key="2">
    <source>
        <dbReference type="ARBA" id="ARBA00022691"/>
    </source>
</evidence>
<comment type="cofactor">
    <cofactor evidence="6">
        <name>[4Fe-4S] cluster</name>
        <dbReference type="ChEBI" id="CHEBI:49883"/>
    </cofactor>
    <text evidence="6">Binds 1 [4Fe-4S] cluster. The cluster is coordinated with 3 cysteines and an exchangeable S-adenosyl-L-methionine.</text>
</comment>
<dbReference type="PANTHER" id="PTHR30352:SF5">
    <property type="entry name" value="PYRUVATE FORMATE-LYASE 1-ACTIVATING ENZYME"/>
    <property type="match status" value="1"/>
</dbReference>
<dbReference type="InterPro" id="IPR016431">
    <property type="entry name" value="Pyrv-formate_lyase-activ_prd"/>
</dbReference>
<sequence length="329" mass="34617">MTAETGPGVVERVEGARRRGSAGGRAPALEDASVVAPGPEHADSVTDPASRAARAVCRICPHACAPAEGRHGICRARVARGGEVACENYGRVTSLALDPVEKKPLARWRPGALVLSAGSYGCNLRCPFCQNAEIACAGEGDVAWRALEPAELVALAAEARPRGCVGIAYTYNEPFVGFEFVRDTARLAREAGLANVVVSNGMVNPGPLAEVLPYLDAANIDLKGFTRDFYDLVGGDLGTVKETIAALSACPTCHVEVTTLVVPGLNDDAAEIDAAAAWLASLDPAIPYHLTRFFPCHRMADRAPTPVSTLRELAAVARRHLDDVLLGNC</sequence>
<evidence type="ECO:0000313" key="9">
    <source>
        <dbReference type="EMBL" id="MBC2890651.1"/>
    </source>
</evidence>
<evidence type="ECO:0000256" key="3">
    <source>
        <dbReference type="ARBA" id="ARBA00022723"/>
    </source>
</evidence>
<dbReference type="GO" id="GO:0046872">
    <property type="term" value="F:metal ion binding"/>
    <property type="evidence" value="ECO:0007669"/>
    <property type="project" value="UniProtKB-KW"/>
</dbReference>
<accession>A0A842JJJ7</accession>
<evidence type="ECO:0000256" key="1">
    <source>
        <dbReference type="ARBA" id="ARBA00022485"/>
    </source>
</evidence>
<evidence type="ECO:0000256" key="5">
    <source>
        <dbReference type="ARBA" id="ARBA00023014"/>
    </source>
</evidence>
<feature type="binding site" evidence="6">
    <location>
        <position position="126"/>
    </location>
    <ligand>
        <name>[4Fe-4S] cluster</name>
        <dbReference type="ChEBI" id="CHEBI:49883"/>
        <note>4Fe-4S-S-AdoMet</note>
    </ligand>
</feature>
<reference evidence="9 10" key="1">
    <citation type="submission" date="2020-08" db="EMBL/GenBank/DDBJ databases">
        <authorList>
            <person name="Liu C."/>
            <person name="Sun Q."/>
        </authorList>
    </citation>
    <scope>NUCLEOTIDE SEQUENCE [LARGE SCALE GENOMIC DNA]</scope>
    <source>
        <strain evidence="9 10">N22</strain>
    </source>
</reference>
<dbReference type="Proteomes" id="UP000587396">
    <property type="component" value="Unassembled WGS sequence"/>
</dbReference>
<dbReference type="PANTHER" id="PTHR30352">
    <property type="entry name" value="PYRUVATE FORMATE-LYASE-ACTIVATING ENZYME"/>
    <property type="match status" value="1"/>
</dbReference>
<keyword evidence="10" id="KW-1185">Reference proteome</keyword>
<dbReference type="Pfam" id="PF04055">
    <property type="entry name" value="Radical_SAM"/>
    <property type="match status" value="1"/>
</dbReference>
<protein>
    <submittedName>
        <fullName evidence="9">AmmeMemoRadiSam system radical SAM enzyme</fullName>
    </submittedName>
</protein>
<dbReference type="CDD" id="cd01335">
    <property type="entry name" value="Radical_SAM"/>
    <property type="match status" value="1"/>
</dbReference>
<evidence type="ECO:0000313" key="10">
    <source>
        <dbReference type="Proteomes" id="UP000587396"/>
    </source>
</evidence>
<proteinExistence type="predicted"/>
<feature type="compositionally biased region" description="Low complexity" evidence="7">
    <location>
        <begin position="1"/>
        <end position="10"/>
    </location>
</feature>
<keyword evidence="1" id="KW-0004">4Fe-4S</keyword>
<keyword evidence="4 6" id="KW-0408">Iron</keyword>
<dbReference type="EMBL" id="JACMSE010000017">
    <property type="protein sequence ID" value="MBC2890651.1"/>
    <property type="molecule type" value="Genomic_DNA"/>
</dbReference>
<keyword evidence="2 6" id="KW-0949">S-adenosyl-L-methionine</keyword>
<dbReference type="PIRSF" id="PIRSF004869">
    <property type="entry name" value="PflX_prd"/>
    <property type="match status" value="1"/>
</dbReference>
<comment type="caution">
    <text evidence="9">The sequence shown here is derived from an EMBL/GenBank/DDBJ whole genome shotgun (WGS) entry which is preliminary data.</text>
</comment>
<evidence type="ECO:0000256" key="7">
    <source>
        <dbReference type="SAM" id="MobiDB-lite"/>
    </source>
</evidence>
<dbReference type="GO" id="GO:0051539">
    <property type="term" value="F:4 iron, 4 sulfur cluster binding"/>
    <property type="evidence" value="ECO:0007669"/>
    <property type="project" value="UniProtKB-KW"/>
</dbReference>
<evidence type="ECO:0000259" key="8">
    <source>
        <dbReference type="PROSITE" id="PS51918"/>
    </source>
</evidence>
<dbReference type="SUPFAM" id="SSF102114">
    <property type="entry name" value="Radical SAM enzymes"/>
    <property type="match status" value="1"/>
</dbReference>
<organism evidence="9 10">
    <name type="scientific">Gordonibacter massiliensis</name>
    <name type="common">ex Traore et al. 2017</name>
    <dbReference type="NCBI Taxonomy" id="1841863"/>
    <lineage>
        <taxon>Bacteria</taxon>
        <taxon>Bacillati</taxon>
        <taxon>Actinomycetota</taxon>
        <taxon>Coriobacteriia</taxon>
        <taxon>Eggerthellales</taxon>
        <taxon>Eggerthellaceae</taxon>
        <taxon>Gordonibacter</taxon>
    </lineage>
</organism>
<feature type="binding site" evidence="6">
    <location>
        <position position="129"/>
    </location>
    <ligand>
        <name>[4Fe-4S] cluster</name>
        <dbReference type="ChEBI" id="CHEBI:49883"/>
        <note>4Fe-4S-S-AdoMet</note>
    </ligand>
</feature>
<feature type="binding site" evidence="6">
    <location>
        <position position="122"/>
    </location>
    <ligand>
        <name>[4Fe-4S] cluster</name>
        <dbReference type="ChEBI" id="CHEBI:49883"/>
        <note>4Fe-4S-S-AdoMet</note>
    </ligand>
</feature>
<keyword evidence="5 6" id="KW-0411">Iron-sulfur</keyword>